<dbReference type="AlphaFoldDB" id="A0A916RYC4"/>
<dbReference type="RefSeq" id="WP_229669022.1">
    <property type="nucleotide sequence ID" value="NZ_BMJB01000002.1"/>
</dbReference>
<dbReference type="GO" id="GO:0005384">
    <property type="term" value="F:manganese ion transmembrane transporter activity"/>
    <property type="evidence" value="ECO:0007669"/>
    <property type="project" value="InterPro"/>
</dbReference>
<feature type="transmembrane region" description="Helical" evidence="5">
    <location>
        <begin position="177"/>
        <end position="197"/>
    </location>
</feature>
<evidence type="ECO:0000256" key="1">
    <source>
        <dbReference type="ARBA" id="ARBA00004127"/>
    </source>
</evidence>
<evidence type="ECO:0000256" key="5">
    <source>
        <dbReference type="SAM" id="Phobius"/>
    </source>
</evidence>
<dbReference type="GO" id="GO:0030026">
    <property type="term" value="P:intracellular manganese ion homeostasis"/>
    <property type="evidence" value="ECO:0007669"/>
    <property type="project" value="InterPro"/>
</dbReference>
<evidence type="ECO:0008006" key="8">
    <source>
        <dbReference type="Google" id="ProtNLM"/>
    </source>
</evidence>
<keyword evidence="4 5" id="KW-0472">Membrane</keyword>
<sequence>MFYAAHALNYTTAMSDAVQTPHTHATHSHTPHIEGHFESSETVRDIVIGLSDGLTVPFALAAGLSGAVASSHIVVLAGLAEIAAGSIAMGLGGYLAARGDAEHYASERQREEREIVERTHDEEEEIYEIFGQYSVDRASAAPVLHALRQNPTAWVDFMMRFELGLEEPPANRAHRSAITIAASYVAGGFIPLLPYMLVSNNLAALKLSVLITLLALAVFGALKGKLVGTGWLRSAIQAITIGGAAAAAAYFLARLLNAHS</sequence>
<keyword evidence="7" id="KW-1185">Reference proteome</keyword>
<dbReference type="Proteomes" id="UP000648801">
    <property type="component" value="Unassembled WGS sequence"/>
</dbReference>
<evidence type="ECO:0000256" key="3">
    <source>
        <dbReference type="ARBA" id="ARBA00022989"/>
    </source>
</evidence>
<evidence type="ECO:0000256" key="4">
    <source>
        <dbReference type="ARBA" id="ARBA00023136"/>
    </source>
</evidence>
<dbReference type="InterPro" id="IPR008217">
    <property type="entry name" value="Ccc1_fam"/>
</dbReference>
<protein>
    <recommendedName>
        <fullName evidence="8">Iron transporter</fullName>
    </recommendedName>
</protein>
<organism evidence="6 7">
    <name type="scientific">Edaphobacter acidisoli</name>
    <dbReference type="NCBI Taxonomy" id="2040573"/>
    <lineage>
        <taxon>Bacteria</taxon>
        <taxon>Pseudomonadati</taxon>
        <taxon>Acidobacteriota</taxon>
        <taxon>Terriglobia</taxon>
        <taxon>Terriglobales</taxon>
        <taxon>Acidobacteriaceae</taxon>
        <taxon>Edaphobacter</taxon>
    </lineage>
</organism>
<evidence type="ECO:0000313" key="6">
    <source>
        <dbReference type="EMBL" id="GGA75404.1"/>
    </source>
</evidence>
<dbReference type="EMBL" id="BMJB01000002">
    <property type="protein sequence ID" value="GGA75404.1"/>
    <property type="molecule type" value="Genomic_DNA"/>
</dbReference>
<dbReference type="PANTHER" id="PTHR31851">
    <property type="entry name" value="FE(2+)/MN(2+) TRANSPORTER PCL1"/>
    <property type="match status" value="1"/>
</dbReference>
<dbReference type="CDD" id="cd02435">
    <property type="entry name" value="CCC1"/>
    <property type="match status" value="1"/>
</dbReference>
<feature type="transmembrane region" description="Helical" evidence="5">
    <location>
        <begin position="234"/>
        <end position="253"/>
    </location>
</feature>
<keyword evidence="2 5" id="KW-0812">Transmembrane</keyword>
<evidence type="ECO:0000313" key="7">
    <source>
        <dbReference type="Proteomes" id="UP000648801"/>
    </source>
</evidence>
<gene>
    <name evidence="6" type="ORF">GCM10011507_28460</name>
</gene>
<proteinExistence type="predicted"/>
<comment type="caution">
    <text evidence="6">The sequence shown here is derived from an EMBL/GenBank/DDBJ whole genome shotgun (WGS) entry which is preliminary data.</text>
</comment>
<dbReference type="GO" id="GO:0012505">
    <property type="term" value="C:endomembrane system"/>
    <property type="evidence" value="ECO:0007669"/>
    <property type="project" value="UniProtKB-SubCell"/>
</dbReference>
<keyword evidence="3 5" id="KW-1133">Transmembrane helix</keyword>
<accession>A0A916RYC4</accession>
<feature type="transmembrane region" description="Helical" evidence="5">
    <location>
        <begin position="203"/>
        <end position="222"/>
    </location>
</feature>
<reference evidence="6" key="2">
    <citation type="submission" date="2020-09" db="EMBL/GenBank/DDBJ databases">
        <authorList>
            <person name="Sun Q."/>
            <person name="Zhou Y."/>
        </authorList>
    </citation>
    <scope>NUCLEOTIDE SEQUENCE</scope>
    <source>
        <strain evidence="6">CGMCC 1.15447</strain>
    </source>
</reference>
<reference evidence="6" key="1">
    <citation type="journal article" date="2014" name="Int. J. Syst. Evol. Microbiol.">
        <title>Complete genome sequence of Corynebacterium casei LMG S-19264T (=DSM 44701T), isolated from a smear-ripened cheese.</title>
        <authorList>
            <consortium name="US DOE Joint Genome Institute (JGI-PGF)"/>
            <person name="Walter F."/>
            <person name="Albersmeier A."/>
            <person name="Kalinowski J."/>
            <person name="Ruckert C."/>
        </authorList>
    </citation>
    <scope>NUCLEOTIDE SEQUENCE</scope>
    <source>
        <strain evidence="6">CGMCC 1.15447</strain>
    </source>
</reference>
<dbReference type="Pfam" id="PF01988">
    <property type="entry name" value="VIT1"/>
    <property type="match status" value="1"/>
</dbReference>
<evidence type="ECO:0000256" key="2">
    <source>
        <dbReference type="ARBA" id="ARBA00022692"/>
    </source>
</evidence>
<comment type="subcellular location">
    <subcellularLocation>
        <location evidence="1">Endomembrane system</location>
        <topology evidence="1">Multi-pass membrane protein</topology>
    </subcellularLocation>
</comment>
<name>A0A916RYC4_9BACT</name>